<proteinExistence type="predicted"/>
<feature type="transmembrane region" description="Helical" evidence="1">
    <location>
        <begin position="12"/>
        <end position="31"/>
    </location>
</feature>
<dbReference type="Proteomes" id="UP000271554">
    <property type="component" value="Chromosome"/>
</dbReference>
<keyword evidence="1" id="KW-0472">Membrane</keyword>
<dbReference type="AlphaFoldDB" id="A0A387HH49"/>
<name>A0A387HH49_9ACTN</name>
<protein>
    <submittedName>
        <fullName evidence="2">Uncharacterized protein</fullName>
    </submittedName>
</protein>
<evidence type="ECO:0000256" key="1">
    <source>
        <dbReference type="SAM" id="Phobius"/>
    </source>
</evidence>
<keyword evidence="1" id="KW-1133">Transmembrane helix</keyword>
<evidence type="ECO:0000313" key="3">
    <source>
        <dbReference type="Proteomes" id="UP000271554"/>
    </source>
</evidence>
<evidence type="ECO:0000313" key="2">
    <source>
        <dbReference type="EMBL" id="AYG82809.1"/>
    </source>
</evidence>
<dbReference type="RefSeq" id="WP_162952610.1">
    <property type="nucleotide sequence ID" value="NZ_CP032698.1"/>
</dbReference>
<keyword evidence="1" id="KW-0812">Transmembrane</keyword>
<reference evidence="2 3" key="1">
    <citation type="submission" date="2018-10" db="EMBL/GenBank/DDBJ databases">
        <title>Relationship between Morphology and Antimicrobial Activity in Streptomyces.</title>
        <authorList>
            <person name="Kang H.J."/>
            <person name="Kim S.B."/>
        </authorList>
    </citation>
    <scope>NUCLEOTIDE SEQUENCE [LARGE SCALE GENOMIC DNA]</scope>
    <source>
        <strain evidence="2 3">BH38</strain>
    </source>
</reference>
<dbReference type="KEGG" id="shun:DWB77_04996"/>
<organism evidence="2 3">
    <name type="scientific">Streptomyces hundungensis</name>
    <dbReference type="NCBI Taxonomy" id="1077946"/>
    <lineage>
        <taxon>Bacteria</taxon>
        <taxon>Bacillati</taxon>
        <taxon>Actinomycetota</taxon>
        <taxon>Actinomycetes</taxon>
        <taxon>Kitasatosporales</taxon>
        <taxon>Streptomycetaceae</taxon>
        <taxon>Streptomyces</taxon>
    </lineage>
</organism>
<accession>A0A387HH49</accession>
<sequence>MHSTAKHTIIRVATTGVMLAAAALVELRLMNAYSVPMLLALPCGLAVGFGVGSLVEAVTSRFTTTVYRCTADGCTYKVRVTHVDPVERRRWQEAAASHPSHELNYRP</sequence>
<gene>
    <name evidence="2" type="ORF">DWB77_04996</name>
</gene>
<dbReference type="EMBL" id="CP032698">
    <property type="protein sequence ID" value="AYG82809.1"/>
    <property type="molecule type" value="Genomic_DNA"/>
</dbReference>
<feature type="transmembrane region" description="Helical" evidence="1">
    <location>
        <begin position="37"/>
        <end position="58"/>
    </location>
</feature>
<keyword evidence="3" id="KW-1185">Reference proteome</keyword>